<proteinExistence type="predicted"/>
<protein>
    <recommendedName>
        <fullName evidence="4">Toxic anion resistance protein</fullName>
    </recommendedName>
</protein>
<dbReference type="RefSeq" id="WP_187081259.1">
    <property type="nucleotide sequence ID" value="NZ_JACORU010000003.1"/>
</dbReference>
<comment type="caution">
    <text evidence="2">The sequence shown here is derived from an EMBL/GenBank/DDBJ whole genome shotgun (WGS) entry which is preliminary data.</text>
</comment>
<gene>
    <name evidence="2" type="ORF">H8R02_10010</name>
</gene>
<evidence type="ECO:0000256" key="1">
    <source>
        <dbReference type="SAM" id="MobiDB-lite"/>
    </source>
</evidence>
<dbReference type="AlphaFoldDB" id="A0A923M7H0"/>
<evidence type="ECO:0008006" key="4">
    <source>
        <dbReference type="Google" id="ProtNLM"/>
    </source>
</evidence>
<evidence type="ECO:0000313" key="3">
    <source>
        <dbReference type="Proteomes" id="UP000596827"/>
    </source>
</evidence>
<evidence type="ECO:0000313" key="2">
    <source>
        <dbReference type="EMBL" id="MBC5764785.1"/>
    </source>
</evidence>
<name>A0A923M7H0_9BURK</name>
<sequence length="313" mass="33264">MSDDADRTASLMTPAKLAQLAQSKPKPAATPAAWLDKMASDAGAVHVARLMELRAQFEAQPGGGDLQGCTDSLAEAGTALDRLDFSLLGQNKGLFARMTGKGKTAGAEFARQYEQVLEAAERVSVQAKKLATHQQAQAAAADRALVEFEVETNGLEKIIDQGARWLQDMRGQLKTRQAEAGGDEEKLQQVKEDAARCELLVARLKLLRAASSAAQQARQAVQATAARRLALVQSLQQRIAGDVKEWQARMSPVAAAAGEGSSPAPALEGPQEAQRVLKQHLGEAIADCGQLREAEKSQAEGVAALAEHLRAAM</sequence>
<dbReference type="Proteomes" id="UP000596827">
    <property type="component" value="Unassembled WGS sequence"/>
</dbReference>
<keyword evidence="3" id="KW-1185">Reference proteome</keyword>
<feature type="region of interest" description="Disordered" evidence="1">
    <location>
        <begin position="1"/>
        <end position="29"/>
    </location>
</feature>
<dbReference type="EMBL" id="JACORU010000003">
    <property type="protein sequence ID" value="MBC5764785.1"/>
    <property type="molecule type" value="Genomic_DNA"/>
</dbReference>
<accession>A0A923M7H0</accession>
<organism evidence="2 3">
    <name type="scientific">Ramlibacter albus</name>
    <dbReference type="NCBI Taxonomy" id="2079448"/>
    <lineage>
        <taxon>Bacteria</taxon>
        <taxon>Pseudomonadati</taxon>
        <taxon>Pseudomonadota</taxon>
        <taxon>Betaproteobacteria</taxon>
        <taxon>Burkholderiales</taxon>
        <taxon>Comamonadaceae</taxon>
        <taxon>Ramlibacter</taxon>
    </lineage>
</organism>
<reference evidence="2" key="1">
    <citation type="submission" date="2020-08" db="EMBL/GenBank/DDBJ databases">
        <title>Ramlibacter sp. GTP1 16S ribosomal RNA gene genome sequencing and assembly.</title>
        <authorList>
            <person name="Kang M."/>
        </authorList>
    </citation>
    <scope>NUCLEOTIDE SEQUENCE</scope>
    <source>
        <strain evidence="2">GTP1</strain>
    </source>
</reference>